<dbReference type="RefSeq" id="WP_132416560.1">
    <property type="nucleotide sequence ID" value="NZ_SKFG01000002.1"/>
</dbReference>
<dbReference type="Pfam" id="PF02620">
    <property type="entry name" value="YceD"/>
    <property type="match status" value="1"/>
</dbReference>
<name>A0A4R4ENC0_9BACL</name>
<comment type="caution">
    <text evidence="1">The sequence shown here is derived from an EMBL/GenBank/DDBJ whole genome shotgun (WGS) entry which is preliminary data.</text>
</comment>
<keyword evidence="2" id="KW-1185">Reference proteome</keyword>
<dbReference type="PANTHER" id="PTHR34374:SF1">
    <property type="entry name" value="LARGE RIBOSOMAL RNA SUBUNIT ACCUMULATION PROTEIN YCED HOMOLOG 1, CHLOROPLASTIC"/>
    <property type="match status" value="1"/>
</dbReference>
<evidence type="ECO:0000313" key="1">
    <source>
        <dbReference type="EMBL" id="TCZ79915.1"/>
    </source>
</evidence>
<dbReference type="AlphaFoldDB" id="A0A4R4ENC0"/>
<dbReference type="Proteomes" id="UP000295418">
    <property type="component" value="Unassembled WGS sequence"/>
</dbReference>
<sequence length="170" mass="19042">MEINLKELIAGGQPIHMVDSFELSADVRRTYEHDVHAFSPVAVDLHARYAAGVTEVTGELKVQLSHSCSRCLKPIAETLTIPFRELFTAQPEAIREDEDEMYHLITTDKIDLRPYLEEIVVVEIPLAPLCDPDCKGICPVCGVNRNEEDCNCNTESIDPRLAGLADFFKK</sequence>
<dbReference type="EMBL" id="SKFG01000002">
    <property type="protein sequence ID" value="TCZ79915.1"/>
    <property type="molecule type" value="Genomic_DNA"/>
</dbReference>
<dbReference type="OrthoDB" id="9790372at2"/>
<gene>
    <name evidence="1" type="ORF">E0485_03345</name>
</gene>
<organism evidence="1 2">
    <name type="scientific">Paenibacillus albiflavus</name>
    <dbReference type="NCBI Taxonomy" id="2545760"/>
    <lineage>
        <taxon>Bacteria</taxon>
        <taxon>Bacillati</taxon>
        <taxon>Bacillota</taxon>
        <taxon>Bacilli</taxon>
        <taxon>Bacillales</taxon>
        <taxon>Paenibacillaceae</taxon>
        <taxon>Paenibacillus</taxon>
    </lineage>
</organism>
<reference evidence="1 2" key="1">
    <citation type="submission" date="2019-03" db="EMBL/GenBank/DDBJ databases">
        <authorList>
            <person name="Kim M.K.M."/>
        </authorList>
    </citation>
    <scope>NUCLEOTIDE SEQUENCE [LARGE SCALE GENOMIC DNA]</scope>
    <source>
        <strain evidence="1 2">18JY21-1</strain>
    </source>
</reference>
<evidence type="ECO:0000313" key="2">
    <source>
        <dbReference type="Proteomes" id="UP000295418"/>
    </source>
</evidence>
<proteinExistence type="predicted"/>
<dbReference type="InterPro" id="IPR003772">
    <property type="entry name" value="YceD"/>
</dbReference>
<accession>A0A4R4ENC0</accession>
<dbReference type="PANTHER" id="PTHR34374">
    <property type="entry name" value="LARGE RIBOSOMAL RNA SUBUNIT ACCUMULATION PROTEIN YCED HOMOLOG 1, CHLOROPLASTIC"/>
    <property type="match status" value="1"/>
</dbReference>
<protein>
    <submittedName>
        <fullName evidence="1">DUF177 domain-containing protein</fullName>
    </submittedName>
</protein>